<dbReference type="GO" id="GO:0046961">
    <property type="term" value="F:proton-transporting ATPase activity, rotational mechanism"/>
    <property type="evidence" value="ECO:0007669"/>
    <property type="project" value="InterPro"/>
</dbReference>
<dbReference type="Pfam" id="PF01813">
    <property type="entry name" value="ATP-synt_D"/>
    <property type="match status" value="1"/>
</dbReference>
<sequence>MNEGSPTRSRLIALAEERRAMQEGYVFLDEKCLLLAGEMLRELQRHDALAQTFAAAQRTAADALRAALARHGLEGLSVYPPARAGSLALTLSASALMGIPLHRAELAATPGSAPPAVFPSPEAEACRTAFVALAQAATALAPVVGNLARLLREYRRTVRRASSLHDIVLPELEAEVAAIAGQLEELERDEALWIRGARRGS</sequence>
<evidence type="ECO:0000256" key="3">
    <source>
        <dbReference type="ARBA" id="ARBA00023065"/>
    </source>
</evidence>
<evidence type="ECO:0000256" key="1">
    <source>
        <dbReference type="ARBA" id="ARBA00005850"/>
    </source>
</evidence>
<dbReference type="InterPro" id="IPR002699">
    <property type="entry name" value="V_ATPase_D"/>
</dbReference>
<dbReference type="AlphaFoldDB" id="A0A974PVG5"/>
<proteinExistence type="inferred from homology"/>
<dbReference type="EMBL" id="CP064781">
    <property type="protein sequence ID" value="QRJ62263.1"/>
    <property type="molecule type" value="Genomic_DNA"/>
</dbReference>
<dbReference type="KEGG" id="ares:IWH25_10685"/>
<reference evidence="4" key="1">
    <citation type="submission" date="2020-11" db="EMBL/GenBank/DDBJ databases">
        <title>Azospira restricta DSM 18626 genome sequence.</title>
        <authorList>
            <person name="Moe W.M."/>
        </authorList>
    </citation>
    <scope>NUCLEOTIDE SEQUENCE</scope>
    <source>
        <strain evidence="4">DSM 18626</strain>
    </source>
</reference>
<keyword evidence="2" id="KW-0813">Transport</keyword>
<gene>
    <name evidence="4" type="ORF">IWH25_10685</name>
</gene>
<accession>A0A974PVG5</accession>
<keyword evidence="5" id="KW-1185">Reference proteome</keyword>
<organism evidence="4 5">
    <name type="scientific">Azospira restricta</name>
    <dbReference type="NCBI Taxonomy" id="404405"/>
    <lineage>
        <taxon>Bacteria</taxon>
        <taxon>Pseudomonadati</taxon>
        <taxon>Pseudomonadota</taxon>
        <taxon>Betaproteobacteria</taxon>
        <taxon>Rhodocyclales</taxon>
        <taxon>Rhodocyclaceae</taxon>
        <taxon>Azospira</taxon>
    </lineage>
</organism>
<keyword evidence="3" id="KW-0406">Ion transport</keyword>
<evidence type="ECO:0000256" key="2">
    <source>
        <dbReference type="ARBA" id="ARBA00022448"/>
    </source>
</evidence>
<dbReference type="Gene3D" id="1.10.287.3240">
    <property type="match status" value="1"/>
</dbReference>
<evidence type="ECO:0000313" key="4">
    <source>
        <dbReference type="EMBL" id="QRJ62263.1"/>
    </source>
</evidence>
<evidence type="ECO:0000313" key="5">
    <source>
        <dbReference type="Proteomes" id="UP000663444"/>
    </source>
</evidence>
<comment type="similarity">
    <text evidence="1">Belongs to the V-ATPase D subunit family.</text>
</comment>
<dbReference type="RefSeq" id="WP_203385791.1">
    <property type="nucleotide sequence ID" value="NZ_CP064781.1"/>
</dbReference>
<dbReference type="Proteomes" id="UP000663444">
    <property type="component" value="Chromosome"/>
</dbReference>
<name>A0A974PVG5_9RHOO</name>
<protein>
    <submittedName>
        <fullName evidence="4">ATPase</fullName>
    </submittedName>
</protein>